<dbReference type="AlphaFoldDB" id="B0T6M6"/>
<accession>B0T6M6</accession>
<dbReference type="Gene3D" id="3.20.20.60">
    <property type="entry name" value="Phosphoenolpyruvate-binding domains"/>
    <property type="match status" value="1"/>
</dbReference>
<dbReference type="InterPro" id="IPR040442">
    <property type="entry name" value="Pyrv_kinase-like_dom_sf"/>
</dbReference>
<dbReference type="InterPro" id="IPR018523">
    <property type="entry name" value="Isocitrate_lyase_ph_CS"/>
</dbReference>
<dbReference type="InterPro" id="IPR039556">
    <property type="entry name" value="ICL/PEPM"/>
</dbReference>
<proteinExistence type="predicted"/>
<dbReference type="PANTHER" id="PTHR42905">
    <property type="entry name" value="PHOSPHOENOLPYRUVATE CARBOXYLASE"/>
    <property type="match status" value="1"/>
</dbReference>
<gene>
    <name evidence="1" type="ordered locus">Caul_0509</name>
</gene>
<dbReference type="CDD" id="cd00377">
    <property type="entry name" value="ICL_PEPM"/>
    <property type="match status" value="1"/>
</dbReference>
<dbReference type="eggNOG" id="COG2513">
    <property type="taxonomic scope" value="Bacteria"/>
</dbReference>
<name>B0T6M6_CAUSK</name>
<dbReference type="KEGG" id="cak:Caul_0509"/>
<dbReference type="InterPro" id="IPR015813">
    <property type="entry name" value="Pyrv/PenolPyrv_kinase-like_dom"/>
</dbReference>
<dbReference type="PROSITE" id="PS00161">
    <property type="entry name" value="ISOCITRATE_LYASE"/>
    <property type="match status" value="1"/>
</dbReference>
<reference evidence="1" key="1">
    <citation type="submission" date="2008-01" db="EMBL/GenBank/DDBJ databases">
        <title>Complete sequence of chromosome of Caulobacter sp. K31.</title>
        <authorList>
            <consortium name="US DOE Joint Genome Institute"/>
            <person name="Copeland A."/>
            <person name="Lucas S."/>
            <person name="Lapidus A."/>
            <person name="Barry K."/>
            <person name="Glavina del Rio T."/>
            <person name="Dalin E."/>
            <person name="Tice H."/>
            <person name="Pitluck S."/>
            <person name="Bruce D."/>
            <person name="Goodwin L."/>
            <person name="Thompson L.S."/>
            <person name="Brettin T."/>
            <person name="Detter J.C."/>
            <person name="Han C."/>
            <person name="Schmutz J."/>
            <person name="Larimer F."/>
            <person name="Land M."/>
            <person name="Hauser L."/>
            <person name="Kyrpides N."/>
            <person name="Kim E."/>
            <person name="Stephens C."/>
            <person name="Richardson P."/>
        </authorList>
    </citation>
    <scope>NUCLEOTIDE SEQUENCE [LARGE SCALE GENOMIC DNA]</scope>
    <source>
        <strain evidence="1">K31</strain>
    </source>
</reference>
<dbReference type="SUPFAM" id="SSF51621">
    <property type="entry name" value="Phosphoenolpyruvate/pyruvate domain"/>
    <property type="match status" value="1"/>
</dbReference>
<protein>
    <submittedName>
        <fullName evidence="1">Carboxyvinyl-carboxyphosphonate phosphorylmutase</fullName>
    </submittedName>
</protein>
<dbReference type="STRING" id="366602.Caul_0509"/>
<dbReference type="Pfam" id="PF13714">
    <property type="entry name" value="PEP_mutase"/>
    <property type="match status" value="1"/>
</dbReference>
<dbReference type="HOGENOM" id="CLU_027389_3_2_5"/>
<sequence>MNTQRQALRRMLATGELVVAPGAYDGATAMLVQASGFDAVYMTGAGVSSTYGLPDYGLLTMTEMAEHAGRVARAVTIPAIVDADTGYGNELNVTRTIQEFEARGVAGLHIEDQVSPKRCGHLLGKEIVPREEFLSKIRAAVAARRDPDLLIIARTDARGVADMDEAIARGNLALEAGADMAFVEATQSLEEAAAVPSLIHGPCMLNMVIGGVTPVFDIAVARQMGYRLVIAPGAVLGTMVTAVMKALGGFRETGLHPVNPGNLTPKDVFDLFGAEAWDALRRTYDSGTD</sequence>
<dbReference type="EMBL" id="CP000927">
    <property type="protein sequence ID" value="ABZ69643.1"/>
    <property type="molecule type" value="Genomic_DNA"/>
</dbReference>
<organism evidence="1">
    <name type="scientific">Caulobacter sp. (strain K31)</name>
    <dbReference type="NCBI Taxonomy" id="366602"/>
    <lineage>
        <taxon>Bacteria</taxon>
        <taxon>Pseudomonadati</taxon>
        <taxon>Pseudomonadota</taxon>
        <taxon>Alphaproteobacteria</taxon>
        <taxon>Caulobacterales</taxon>
        <taxon>Caulobacteraceae</taxon>
        <taxon>Caulobacter</taxon>
    </lineage>
</organism>
<evidence type="ECO:0000313" key="1">
    <source>
        <dbReference type="EMBL" id="ABZ69643.1"/>
    </source>
</evidence>
<dbReference type="PANTHER" id="PTHR42905:SF2">
    <property type="entry name" value="PHOSPHOENOLPYRUVATE CARBOXYLASE FAMILY PROTEIN"/>
    <property type="match status" value="1"/>
</dbReference>
<dbReference type="GO" id="GO:0016833">
    <property type="term" value="F:oxo-acid-lyase activity"/>
    <property type="evidence" value="ECO:0007669"/>
    <property type="project" value="UniProtKB-ARBA"/>
</dbReference>